<name>R2V676_9ENTE</name>
<reference evidence="2 4" key="1">
    <citation type="submission" date="2013-02" db="EMBL/GenBank/DDBJ databases">
        <title>The Genome Sequence of Enterococcus gilvus ATCC BAA-350.</title>
        <authorList>
            <consortium name="The Broad Institute Genome Sequencing Platform"/>
            <consortium name="The Broad Institute Genome Sequencing Center for Infectious Disease"/>
            <person name="Earl A.M."/>
            <person name="Gilmore M.S."/>
            <person name="Lebreton F."/>
            <person name="Walker B."/>
            <person name="Young S.K."/>
            <person name="Zeng Q."/>
            <person name="Gargeya S."/>
            <person name="Fitzgerald M."/>
            <person name="Haas B."/>
            <person name="Abouelleil A."/>
            <person name="Alvarado L."/>
            <person name="Arachchi H.M."/>
            <person name="Berlin A.M."/>
            <person name="Chapman S.B."/>
            <person name="Dewar J."/>
            <person name="Goldberg J."/>
            <person name="Griggs A."/>
            <person name="Gujja S."/>
            <person name="Hansen M."/>
            <person name="Howarth C."/>
            <person name="Imamovic A."/>
            <person name="Larimer J."/>
            <person name="McCowan C."/>
            <person name="Murphy C."/>
            <person name="Neiman D."/>
            <person name="Pearson M."/>
            <person name="Priest M."/>
            <person name="Roberts A."/>
            <person name="Saif S."/>
            <person name="Shea T."/>
            <person name="Sisk P."/>
            <person name="Sykes S."/>
            <person name="Wortman J."/>
            <person name="Nusbaum C."/>
            <person name="Birren B."/>
        </authorList>
    </citation>
    <scope>NUCLEOTIDE SEQUENCE [LARGE SCALE GENOMIC DNA]</scope>
    <source>
        <strain evidence="2 4">ATCC BAA-350</strain>
    </source>
</reference>
<dbReference type="Proteomes" id="UP000013750">
    <property type="component" value="Unassembled WGS sequence"/>
</dbReference>
<dbReference type="EMBL" id="AJDQ01000015">
    <property type="protein sequence ID" value="EOI53201.1"/>
    <property type="molecule type" value="Genomic_DNA"/>
</dbReference>
<dbReference type="RefSeq" id="WP_010782312.1">
    <property type="nucleotide sequence ID" value="NZ_ASWH01000003.1"/>
</dbReference>
<evidence type="ECO:0000256" key="1">
    <source>
        <dbReference type="SAM" id="Phobius"/>
    </source>
</evidence>
<gene>
    <name evidence="3" type="ORF">I592_04039</name>
    <name evidence="2" type="ORF">UKC_03994</name>
</gene>
<evidence type="ECO:0000313" key="4">
    <source>
        <dbReference type="Proteomes" id="UP000013750"/>
    </source>
</evidence>
<evidence type="ECO:0000313" key="2">
    <source>
        <dbReference type="EMBL" id="EOI53201.1"/>
    </source>
</evidence>
<keyword evidence="1" id="KW-0472">Membrane</keyword>
<keyword evidence="5" id="KW-1185">Reference proteome</keyword>
<accession>R2V676</accession>
<keyword evidence="1" id="KW-1133">Transmembrane helix</keyword>
<comment type="caution">
    <text evidence="2">The sequence shown here is derived from an EMBL/GenBank/DDBJ whole genome shotgun (WGS) entry which is preliminary data.</text>
</comment>
<organism evidence="2 4">
    <name type="scientific">Enterococcus gilvus ATCC BAA-350</name>
    <dbReference type="NCBI Taxonomy" id="1158614"/>
    <lineage>
        <taxon>Bacteria</taxon>
        <taxon>Bacillati</taxon>
        <taxon>Bacillota</taxon>
        <taxon>Bacilli</taxon>
        <taxon>Lactobacillales</taxon>
        <taxon>Enterococcaceae</taxon>
        <taxon>Enterococcus</taxon>
    </lineage>
</organism>
<protein>
    <submittedName>
        <fullName evidence="2">Uncharacterized protein</fullName>
    </submittedName>
</protein>
<dbReference type="Proteomes" id="UP000014160">
    <property type="component" value="Unassembled WGS sequence"/>
</dbReference>
<keyword evidence="1" id="KW-0812">Transmembrane</keyword>
<evidence type="ECO:0000313" key="5">
    <source>
        <dbReference type="Proteomes" id="UP000014160"/>
    </source>
</evidence>
<reference evidence="3 5" key="2">
    <citation type="submission" date="2013-03" db="EMBL/GenBank/DDBJ databases">
        <title>The Genome Sequence of Enterococcus gilvus ATCC BAA-350 (PacBio/Illumina hybrid assembly).</title>
        <authorList>
            <consortium name="The Broad Institute Genomics Platform"/>
            <consortium name="The Broad Institute Genome Sequencing Center for Infectious Disease"/>
            <person name="Earl A."/>
            <person name="Russ C."/>
            <person name="Gilmore M."/>
            <person name="Surin D."/>
            <person name="Walker B."/>
            <person name="Young S."/>
            <person name="Zeng Q."/>
            <person name="Gargeya S."/>
            <person name="Fitzgerald M."/>
            <person name="Haas B."/>
            <person name="Abouelleil A."/>
            <person name="Allen A.W."/>
            <person name="Alvarado L."/>
            <person name="Arachchi H.M."/>
            <person name="Berlin A.M."/>
            <person name="Chapman S.B."/>
            <person name="Gainer-Dewar J."/>
            <person name="Goldberg J."/>
            <person name="Griggs A."/>
            <person name="Gujja S."/>
            <person name="Hansen M."/>
            <person name="Howarth C."/>
            <person name="Imamovic A."/>
            <person name="Ireland A."/>
            <person name="Larimer J."/>
            <person name="McCowan C."/>
            <person name="Murphy C."/>
            <person name="Pearson M."/>
            <person name="Poon T.W."/>
            <person name="Priest M."/>
            <person name="Roberts A."/>
            <person name="Saif S."/>
            <person name="Shea T."/>
            <person name="Sisk P."/>
            <person name="Sykes S."/>
            <person name="Wortman J."/>
            <person name="Nusbaum C."/>
            <person name="Birren B."/>
        </authorList>
    </citation>
    <scope>NUCLEOTIDE SEQUENCE [LARGE SCALE GENOMIC DNA]</scope>
    <source>
        <strain evidence="3 5">ATCC BAA-350</strain>
    </source>
</reference>
<dbReference type="HOGENOM" id="CLU_2464305_0_0_9"/>
<dbReference type="PATRIC" id="fig|1158614.3.peg.3984"/>
<evidence type="ECO:0000313" key="3">
    <source>
        <dbReference type="EMBL" id="EOW78446.1"/>
    </source>
</evidence>
<proteinExistence type="predicted"/>
<dbReference type="AlphaFoldDB" id="R2V676"/>
<feature type="transmembrane region" description="Helical" evidence="1">
    <location>
        <begin position="55"/>
        <end position="74"/>
    </location>
</feature>
<sequence length="88" mass="10001">MQQKISNAGIKEINALNSRVAMQELQRDREKILGLFLVSLLVSVLTYRLGVCFKESLVCLLLACIALIFIQIFLRFSGCGRRNKIEKN</sequence>
<feature type="transmembrane region" description="Helical" evidence="1">
    <location>
        <begin position="32"/>
        <end position="49"/>
    </location>
</feature>
<dbReference type="EMBL" id="ASWH01000003">
    <property type="protein sequence ID" value="EOW78446.1"/>
    <property type="molecule type" value="Genomic_DNA"/>
</dbReference>